<dbReference type="InterPro" id="IPR013319">
    <property type="entry name" value="GH11/12"/>
</dbReference>
<evidence type="ECO:0000256" key="7">
    <source>
        <dbReference type="ARBA" id="ARBA00023277"/>
    </source>
</evidence>
<evidence type="ECO:0000313" key="13">
    <source>
        <dbReference type="EMBL" id="PPQ72800.1"/>
    </source>
</evidence>
<comment type="caution">
    <text evidence="10">Lacks conserved residue(s) required for the propagation of feature annotation.</text>
</comment>
<evidence type="ECO:0000256" key="8">
    <source>
        <dbReference type="ARBA" id="ARBA00023295"/>
    </source>
</evidence>
<comment type="caution">
    <text evidence="13">The sequence shown here is derived from an EMBL/GenBank/DDBJ whole genome shotgun (WGS) entry which is preliminary data.</text>
</comment>
<evidence type="ECO:0000256" key="11">
    <source>
        <dbReference type="RuleBase" id="RU362015"/>
    </source>
</evidence>
<reference evidence="13 14" key="1">
    <citation type="journal article" date="2018" name="Evol. Lett.">
        <title>Horizontal gene cluster transfer increased hallucinogenic mushroom diversity.</title>
        <authorList>
            <person name="Reynolds H.T."/>
            <person name="Vijayakumar V."/>
            <person name="Gluck-Thaler E."/>
            <person name="Korotkin H.B."/>
            <person name="Matheny P.B."/>
            <person name="Slot J.C."/>
        </authorList>
    </citation>
    <scope>NUCLEOTIDE SEQUENCE [LARGE SCALE GENOMIC DNA]</scope>
    <source>
        <strain evidence="13 14">2629</strain>
    </source>
</reference>
<evidence type="ECO:0000259" key="12">
    <source>
        <dbReference type="PROSITE" id="PS51761"/>
    </source>
</evidence>
<keyword evidence="8 11" id="KW-0326">Glycosidase</keyword>
<protein>
    <recommendedName>
        <fullName evidence="4 11">Endo-1,4-beta-xylanase</fullName>
        <ecNumber evidence="4 11">3.2.1.8</ecNumber>
    </recommendedName>
</protein>
<dbReference type="GO" id="GO:0031176">
    <property type="term" value="F:endo-1,4-beta-xylanase activity"/>
    <property type="evidence" value="ECO:0007669"/>
    <property type="project" value="UniProtKB-EC"/>
</dbReference>
<dbReference type="Proteomes" id="UP000284842">
    <property type="component" value="Unassembled WGS sequence"/>
</dbReference>
<keyword evidence="9 11" id="KW-0624">Polysaccharide degradation</keyword>
<keyword evidence="7 11" id="KW-0119">Carbohydrate metabolism</keyword>
<feature type="domain" description="GH11" evidence="12">
    <location>
        <begin position="36"/>
        <end position="232"/>
    </location>
</feature>
<evidence type="ECO:0000256" key="3">
    <source>
        <dbReference type="ARBA" id="ARBA00007792"/>
    </source>
</evidence>
<evidence type="ECO:0000256" key="2">
    <source>
        <dbReference type="ARBA" id="ARBA00004851"/>
    </source>
</evidence>
<dbReference type="AlphaFoldDB" id="A0A409W2Q1"/>
<dbReference type="PANTHER" id="PTHR46828">
    <property type="entry name" value="ENDO-1,4-BETA-XYLANASE A-RELATED"/>
    <property type="match status" value="1"/>
</dbReference>
<evidence type="ECO:0000313" key="14">
    <source>
        <dbReference type="Proteomes" id="UP000284842"/>
    </source>
</evidence>
<dbReference type="InterPro" id="IPR033123">
    <property type="entry name" value="GH11_dom"/>
</dbReference>
<organism evidence="13 14">
    <name type="scientific">Panaeolus cyanescens</name>
    <dbReference type="NCBI Taxonomy" id="181874"/>
    <lineage>
        <taxon>Eukaryota</taxon>
        <taxon>Fungi</taxon>
        <taxon>Dikarya</taxon>
        <taxon>Basidiomycota</taxon>
        <taxon>Agaricomycotina</taxon>
        <taxon>Agaricomycetes</taxon>
        <taxon>Agaricomycetidae</taxon>
        <taxon>Agaricales</taxon>
        <taxon>Agaricineae</taxon>
        <taxon>Galeropsidaceae</taxon>
        <taxon>Panaeolus</taxon>
    </lineage>
</organism>
<dbReference type="InterPro" id="IPR013320">
    <property type="entry name" value="ConA-like_dom_sf"/>
</dbReference>
<dbReference type="OrthoDB" id="2115822at2759"/>
<dbReference type="EC" id="3.2.1.8" evidence="4 11"/>
<evidence type="ECO:0000256" key="9">
    <source>
        <dbReference type="ARBA" id="ARBA00023326"/>
    </source>
</evidence>
<evidence type="ECO:0000256" key="6">
    <source>
        <dbReference type="ARBA" id="ARBA00022801"/>
    </source>
</evidence>
<sequence length="233" mass="25505">MPTFMVYISEKSVLIQAMKRILVASIDIVLASSKLNARQLGPETPSLTPVGPYIFTGGIPGCTNGPDNSFSFTWEFNTSRNAPICGVGWDTGTNRTISFKGSYVADGVSMLLIYGWTREPPIEYLVVESWGYLNPASAAIRKGTVTCDDALYDVLEGWRVNQTAVDGDTQYIKQNWSLRRSRRSGTGITASVDMNCHFNAWTSVGMELGTHDYQLVSAMGYSSKGKATLEIVT</sequence>
<evidence type="ECO:0000256" key="10">
    <source>
        <dbReference type="PROSITE-ProRule" id="PRU01097"/>
    </source>
</evidence>
<dbReference type="PRINTS" id="PR00911">
    <property type="entry name" value="GLHYDRLASE11"/>
</dbReference>
<keyword evidence="5 11" id="KW-0858">Xylan degradation</keyword>
<dbReference type="GO" id="GO:0045493">
    <property type="term" value="P:xylan catabolic process"/>
    <property type="evidence" value="ECO:0007669"/>
    <property type="project" value="UniProtKB-UniPathway"/>
</dbReference>
<dbReference type="InParanoid" id="A0A409W2Q1"/>
<dbReference type="InterPro" id="IPR001137">
    <property type="entry name" value="Glyco_hydro_11"/>
</dbReference>
<evidence type="ECO:0000256" key="5">
    <source>
        <dbReference type="ARBA" id="ARBA00022651"/>
    </source>
</evidence>
<dbReference type="PROSITE" id="PS51761">
    <property type="entry name" value="GH11_3"/>
    <property type="match status" value="1"/>
</dbReference>
<dbReference type="PANTHER" id="PTHR46828:SF3">
    <property type="entry name" value="ENDO-1,4-BETA-XYLANASE"/>
    <property type="match status" value="1"/>
</dbReference>
<dbReference type="UniPathway" id="UPA00114"/>
<dbReference type="Gene3D" id="2.60.120.180">
    <property type="match status" value="1"/>
</dbReference>
<name>A0A409W2Q1_9AGAR</name>
<dbReference type="SUPFAM" id="SSF49899">
    <property type="entry name" value="Concanavalin A-like lectins/glucanases"/>
    <property type="match status" value="1"/>
</dbReference>
<keyword evidence="14" id="KW-1185">Reference proteome</keyword>
<comment type="pathway">
    <text evidence="2 11">Glycan degradation; xylan degradation.</text>
</comment>
<accession>A0A409W2Q1</accession>
<evidence type="ECO:0000256" key="4">
    <source>
        <dbReference type="ARBA" id="ARBA00012590"/>
    </source>
</evidence>
<gene>
    <name evidence="13" type="ORF">CVT24_012907</name>
</gene>
<proteinExistence type="inferred from homology"/>
<keyword evidence="6 11" id="KW-0378">Hydrolase</keyword>
<evidence type="ECO:0000256" key="1">
    <source>
        <dbReference type="ARBA" id="ARBA00000681"/>
    </source>
</evidence>
<comment type="catalytic activity">
    <reaction evidence="1 11">
        <text>Endohydrolysis of (1-&gt;4)-beta-D-xylosidic linkages in xylans.</text>
        <dbReference type="EC" id="3.2.1.8"/>
    </reaction>
</comment>
<dbReference type="Pfam" id="PF00457">
    <property type="entry name" value="Glyco_hydro_11"/>
    <property type="match status" value="1"/>
</dbReference>
<comment type="similarity">
    <text evidence="3 10 11">Belongs to the glycosyl hydrolase 11 (cellulase G) family.</text>
</comment>
<dbReference type="EMBL" id="NHTK01005851">
    <property type="protein sequence ID" value="PPQ72800.1"/>
    <property type="molecule type" value="Genomic_DNA"/>
</dbReference>